<dbReference type="KEGG" id="fmr:Fuma_05525"/>
<keyword evidence="2" id="KW-1185">Reference proteome</keyword>
<evidence type="ECO:0000313" key="2">
    <source>
        <dbReference type="Proteomes" id="UP000187735"/>
    </source>
</evidence>
<evidence type="ECO:0000313" key="1">
    <source>
        <dbReference type="EMBL" id="APZ95862.1"/>
    </source>
</evidence>
<protein>
    <submittedName>
        <fullName evidence="1">Uncharacterized protein</fullName>
    </submittedName>
</protein>
<gene>
    <name evidence="1" type="ORF">Fuma_05525</name>
</gene>
<dbReference type="Proteomes" id="UP000187735">
    <property type="component" value="Chromosome"/>
</dbReference>
<dbReference type="EMBL" id="CP017641">
    <property type="protein sequence ID" value="APZ95862.1"/>
    <property type="molecule type" value="Genomic_DNA"/>
</dbReference>
<dbReference type="AlphaFoldDB" id="A0A1P8WP73"/>
<name>A0A1P8WP73_9PLAN</name>
<accession>A0A1P8WP73</accession>
<organism evidence="1 2">
    <name type="scientific">Fuerstiella marisgermanici</name>
    <dbReference type="NCBI Taxonomy" id="1891926"/>
    <lineage>
        <taxon>Bacteria</taxon>
        <taxon>Pseudomonadati</taxon>
        <taxon>Planctomycetota</taxon>
        <taxon>Planctomycetia</taxon>
        <taxon>Planctomycetales</taxon>
        <taxon>Planctomycetaceae</taxon>
        <taxon>Fuerstiella</taxon>
    </lineage>
</organism>
<sequence length="162" mass="17972">MTQQTSTDTLSKFFTDFPGPYSLAHGVDSVDRTVDLFCKSTQQFILGLSYWEDQQTAKINARTICIALESARQSKAQTALTEAETQTVRQFIQMTPGPFRTRFFPETGGRITSRPTWTVQCIHTGEVILGVESEEGCSSCQQITTAVNQALGLLRDQLADQP</sequence>
<reference evidence="1 2" key="1">
    <citation type="journal article" date="2016" name="Front. Microbiol.">
        <title>Fuerstia marisgermanicae gen. nov., sp. nov., an Unusual Member of the Phylum Planctomycetes from the German Wadden Sea.</title>
        <authorList>
            <person name="Kohn T."/>
            <person name="Heuer A."/>
            <person name="Jogler M."/>
            <person name="Vollmers J."/>
            <person name="Boedeker C."/>
            <person name="Bunk B."/>
            <person name="Rast P."/>
            <person name="Borchert D."/>
            <person name="Glockner I."/>
            <person name="Freese H.M."/>
            <person name="Klenk H.P."/>
            <person name="Overmann J."/>
            <person name="Kaster A.K."/>
            <person name="Rohde M."/>
            <person name="Wiegand S."/>
            <person name="Jogler C."/>
        </authorList>
    </citation>
    <scope>NUCLEOTIDE SEQUENCE [LARGE SCALE GENOMIC DNA]</scope>
    <source>
        <strain evidence="1 2">NH11</strain>
    </source>
</reference>
<proteinExistence type="predicted"/>